<name>A0ABQ9V8B1_SAGOE</name>
<comment type="caution">
    <text evidence="2">The sequence shown here is derived from an EMBL/GenBank/DDBJ whole genome shotgun (WGS) entry which is preliminary data.</text>
</comment>
<proteinExistence type="predicted"/>
<dbReference type="EMBL" id="JASSZA010000007">
    <property type="protein sequence ID" value="KAK2105590.1"/>
    <property type="molecule type" value="Genomic_DNA"/>
</dbReference>
<feature type="region of interest" description="Disordered" evidence="1">
    <location>
        <begin position="1"/>
        <end position="123"/>
    </location>
</feature>
<organism evidence="2 3">
    <name type="scientific">Saguinus oedipus</name>
    <name type="common">Cotton-top tamarin</name>
    <name type="synonym">Oedipomidas oedipus</name>
    <dbReference type="NCBI Taxonomy" id="9490"/>
    <lineage>
        <taxon>Eukaryota</taxon>
        <taxon>Metazoa</taxon>
        <taxon>Chordata</taxon>
        <taxon>Craniata</taxon>
        <taxon>Vertebrata</taxon>
        <taxon>Euteleostomi</taxon>
        <taxon>Mammalia</taxon>
        <taxon>Eutheria</taxon>
        <taxon>Euarchontoglires</taxon>
        <taxon>Primates</taxon>
        <taxon>Haplorrhini</taxon>
        <taxon>Platyrrhini</taxon>
        <taxon>Cebidae</taxon>
        <taxon>Callitrichinae</taxon>
        <taxon>Saguinus</taxon>
    </lineage>
</organism>
<accession>A0ABQ9V8B1</accession>
<protein>
    <submittedName>
        <fullName evidence="2">Uncharacterized protein</fullName>
    </submittedName>
</protein>
<feature type="compositionally biased region" description="Pro residues" evidence="1">
    <location>
        <begin position="14"/>
        <end position="30"/>
    </location>
</feature>
<evidence type="ECO:0000256" key="1">
    <source>
        <dbReference type="SAM" id="MobiDB-lite"/>
    </source>
</evidence>
<sequence>MKQVLVSGQRPTRLGPPGPRGPPHLGPPPQEAETTAPRVGGAAAEPAGATPARLGPSARPSASPSRHPEALGAPPPRESPPRPRLPPSPSSPGSARALGPASPEGPGGEETPDPARSPRNPPR</sequence>
<reference evidence="2 3" key="1">
    <citation type="submission" date="2023-05" db="EMBL/GenBank/DDBJ databases">
        <title>B98-5 Cell Line De Novo Hybrid Assembly: An Optical Mapping Approach.</title>
        <authorList>
            <person name="Kananen K."/>
            <person name="Auerbach J.A."/>
            <person name="Kautto E."/>
            <person name="Blachly J.S."/>
        </authorList>
    </citation>
    <scope>NUCLEOTIDE SEQUENCE [LARGE SCALE GENOMIC DNA]</scope>
    <source>
        <strain evidence="2">B95-8</strain>
        <tissue evidence="2">Cell line</tissue>
    </source>
</reference>
<feature type="compositionally biased region" description="Pro residues" evidence="1">
    <location>
        <begin position="73"/>
        <end position="90"/>
    </location>
</feature>
<evidence type="ECO:0000313" key="3">
    <source>
        <dbReference type="Proteomes" id="UP001266305"/>
    </source>
</evidence>
<feature type="compositionally biased region" description="Low complexity" evidence="1">
    <location>
        <begin position="36"/>
        <end position="65"/>
    </location>
</feature>
<evidence type="ECO:0000313" key="2">
    <source>
        <dbReference type="EMBL" id="KAK2105590.1"/>
    </source>
</evidence>
<gene>
    <name evidence="2" type="ORF">P7K49_015104</name>
</gene>
<keyword evidence="3" id="KW-1185">Reference proteome</keyword>
<dbReference type="Proteomes" id="UP001266305">
    <property type="component" value="Unassembled WGS sequence"/>
</dbReference>
<feature type="compositionally biased region" description="Low complexity" evidence="1">
    <location>
        <begin position="91"/>
        <end position="104"/>
    </location>
</feature>